<proteinExistence type="predicted"/>
<dbReference type="EMBL" id="VSSQ01015146">
    <property type="protein sequence ID" value="MPM55172.1"/>
    <property type="molecule type" value="Genomic_DNA"/>
</dbReference>
<organism evidence="2">
    <name type="scientific">bioreactor metagenome</name>
    <dbReference type="NCBI Taxonomy" id="1076179"/>
    <lineage>
        <taxon>unclassified sequences</taxon>
        <taxon>metagenomes</taxon>
        <taxon>ecological metagenomes</taxon>
    </lineage>
</organism>
<comment type="caution">
    <text evidence="2">The sequence shown here is derived from an EMBL/GenBank/DDBJ whole genome shotgun (WGS) entry which is preliminary data.</text>
</comment>
<name>A0A645API3_9ZZZZ</name>
<gene>
    <name evidence="2" type="ORF">SDC9_101965</name>
</gene>
<evidence type="ECO:0000256" key="1">
    <source>
        <dbReference type="SAM" id="MobiDB-lite"/>
    </source>
</evidence>
<feature type="region of interest" description="Disordered" evidence="1">
    <location>
        <begin position="1"/>
        <end position="20"/>
    </location>
</feature>
<reference evidence="2" key="1">
    <citation type="submission" date="2019-08" db="EMBL/GenBank/DDBJ databases">
        <authorList>
            <person name="Kucharzyk K."/>
            <person name="Murdoch R.W."/>
            <person name="Higgins S."/>
            <person name="Loffler F."/>
        </authorList>
    </citation>
    <scope>NUCLEOTIDE SEQUENCE</scope>
</reference>
<protein>
    <submittedName>
        <fullName evidence="2">Uncharacterized protein</fullName>
    </submittedName>
</protein>
<evidence type="ECO:0000313" key="2">
    <source>
        <dbReference type="EMBL" id="MPM55172.1"/>
    </source>
</evidence>
<sequence>MPLAQIADDGHHPSGHGRKGQEADIIACAPDAHPFAAIRGTGLRDFKHTLHPRFLCLVAADFGVPPANDLFLRKIVEFQISPVDPVVDKVDRFITASRYVIDRHGSVNARKDRVEYGVILHQDSPAPNTARNS</sequence>
<accession>A0A645API3</accession>
<dbReference type="AlphaFoldDB" id="A0A645API3"/>